<evidence type="ECO:0000256" key="2">
    <source>
        <dbReference type="ARBA" id="ARBA00004766"/>
    </source>
</evidence>
<dbReference type="PIRSF" id="PIRSF000726">
    <property type="entry name" value="Asp_kin"/>
    <property type="match status" value="1"/>
</dbReference>
<feature type="binding site" evidence="14">
    <location>
        <begin position="178"/>
        <end position="179"/>
    </location>
    <ligand>
        <name>ATP</name>
        <dbReference type="ChEBI" id="CHEBI:30616"/>
    </ligand>
</feature>
<name>A0A1M5AQP4_9BACL</name>
<comment type="pathway">
    <text evidence="3 16">Amino-acid biosynthesis; L-methionine biosynthesis via de novo pathway; L-homoserine from L-aspartate: step 1/3.</text>
</comment>
<evidence type="ECO:0000256" key="10">
    <source>
        <dbReference type="ARBA" id="ARBA00022840"/>
    </source>
</evidence>
<dbReference type="UniPathway" id="UPA00051">
    <property type="reaction ID" value="UER00462"/>
</dbReference>
<dbReference type="FunFam" id="3.40.1160.10:FF:000002">
    <property type="entry name" value="Aspartokinase"/>
    <property type="match status" value="1"/>
</dbReference>
<comment type="catalytic activity">
    <reaction evidence="13 15">
        <text>L-aspartate + ATP = 4-phospho-L-aspartate + ADP</text>
        <dbReference type="Rhea" id="RHEA:23776"/>
        <dbReference type="ChEBI" id="CHEBI:29991"/>
        <dbReference type="ChEBI" id="CHEBI:30616"/>
        <dbReference type="ChEBI" id="CHEBI:57535"/>
        <dbReference type="ChEBI" id="CHEBI:456216"/>
        <dbReference type="EC" id="2.7.2.4"/>
    </reaction>
</comment>
<dbReference type="InterPro" id="IPR005260">
    <property type="entry name" value="Asp_kin_monofn"/>
</dbReference>
<keyword evidence="7 15" id="KW-0808">Transferase</keyword>
<evidence type="ECO:0000256" key="9">
    <source>
        <dbReference type="ARBA" id="ARBA00022777"/>
    </source>
</evidence>
<evidence type="ECO:0000256" key="1">
    <source>
        <dbReference type="ARBA" id="ARBA00003121"/>
    </source>
</evidence>
<dbReference type="InterPro" id="IPR045865">
    <property type="entry name" value="ACT-like_dom_sf"/>
</dbReference>
<dbReference type="GO" id="GO:0005829">
    <property type="term" value="C:cytosol"/>
    <property type="evidence" value="ECO:0007669"/>
    <property type="project" value="TreeGrafter"/>
</dbReference>
<gene>
    <name evidence="19" type="ORF">SAMN05444392_11547</name>
</gene>
<dbReference type="GO" id="GO:0009088">
    <property type="term" value="P:threonine biosynthetic process"/>
    <property type="evidence" value="ECO:0007669"/>
    <property type="project" value="UniProtKB-UniPathway"/>
</dbReference>
<keyword evidence="6 16" id="KW-0028">Amino-acid biosynthesis</keyword>
<dbReference type="InterPro" id="IPR018042">
    <property type="entry name" value="Aspartate_kinase_CS"/>
</dbReference>
<proteinExistence type="inferred from homology"/>
<dbReference type="GO" id="GO:0005524">
    <property type="term" value="F:ATP binding"/>
    <property type="evidence" value="ECO:0007669"/>
    <property type="project" value="UniProtKB-KW"/>
</dbReference>
<dbReference type="UniPathway" id="UPA00050">
    <property type="reaction ID" value="UER00461"/>
</dbReference>
<feature type="binding site" evidence="14">
    <location>
        <begin position="214"/>
        <end position="215"/>
    </location>
    <ligand>
        <name>ATP</name>
        <dbReference type="ChEBI" id="CHEBI:30616"/>
    </ligand>
</feature>
<dbReference type="Pfam" id="PF13840">
    <property type="entry name" value="ACT_7"/>
    <property type="match status" value="1"/>
</dbReference>
<organism evidence="19 20">
    <name type="scientific">Seinonella peptonophila</name>
    <dbReference type="NCBI Taxonomy" id="112248"/>
    <lineage>
        <taxon>Bacteria</taxon>
        <taxon>Bacillati</taxon>
        <taxon>Bacillota</taxon>
        <taxon>Bacilli</taxon>
        <taxon>Bacillales</taxon>
        <taxon>Thermoactinomycetaceae</taxon>
        <taxon>Seinonella</taxon>
    </lineage>
</organism>
<feature type="binding site" evidence="14">
    <location>
        <position position="189"/>
    </location>
    <ligand>
        <name>ATP</name>
        <dbReference type="ChEBI" id="CHEBI:30616"/>
    </ligand>
</feature>
<dbReference type="STRING" id="112248.SAMN05444392_11547"/>
<comment type="pathway">
    <text evidence="4 16">Amino-acid biosynthesis; L-threonine biosynthesis; L-threonine from L-aspartate: step 1/5.</text>
</comment>
<dbReference type="NCBIfam" id="NF006068">
    <property type="entry name" value="PRK08210.1"/>
    <property type="match status" value="1"/>
</dbReference>
<evidence type="ECO:0000313" key="19">
    <source>
        <dbReference type="EMBL" id="SHF32563.1"/>
    </source>
</evidence>
<keyword evidence="12" id="KW-0457">Lysine biosynthesis</keyword>
<protein>
    <recommendedName>
        <fullName evidence="15">Aspartokinase</fullName>
        <ecNumber evidence="15">2.7.2.4</ecNumber>
    </recommendedName>
</protein>
<evidence type="ECO:0000256" key="8">
    <source>
        <dbReference type="ARBA" id="ARBA00022741"/>
    </source>
</evidence>
<feature type="domain" description="Aspartate/glutamate/uridylate kinase" evidence="17">
    <location>
        <begin position="3"/>
        <end position="235"/>
    </location>
</feature>
<dbReference type="EC" id="2.7.2.4" evidence="15"/>
<dbReference type="SUPFAM" id="SSF53633">
    <property type="entry name" value="Carbamate kinase-like"/>
    <property type="match status" value="1"/>
</dbReference>
<feature type="domain" description="CASTOR ACT" evidence="18">
    <location>
        <begin position="336"/>
        <end position="399"/>
    </location>
</feature>
<keyword evidence="9 15" id="KW-0418">Kinase</keyword>
<dbReference type="EMBL" id="FQVL01000015">
    <property type="protein sequence ID" value="SHF32563.1"/>
    <property type="molecule type" value="Genomic_DNA"/>
</dbReference>
<dbReference type="GO" id="GO:0019877">
    <property type="term" value="P:diaminopimelate biosynthetic process"/>
    <property type="evidence" value="ECO:0007669"/>
    <property type="project" value="UniProtKB-KW"/>
</dbReference>
<dbReference type="GO" id="GO:0004072">
    <property type="term" value="F:aspartate kinase activity"/>
    <property type="evidence" value="ECO:0007669"/>
    <property type="project" value="UniProtKB-EC"/>
</dbReference>
<dbReference type="InterPro" id="IPR001048">
    <property type="entry name" value="Asp/Glu/Uridylate_kinase"/>
</dbReference>
<dbReference type="InterPro" id="IPR036393">
    <property type="entry name" value="AceGlu_kinase-like_sf"/>
</dbReference>
<feature type="binding site" evidence="14">
    <location>
        <position position="52"/>
    </location>
    <ligand>
        <name>substrate</name>
    </ligand>
</feature>
<keyword evidence="10 14" id="KW-0067">ATP-binding</keyword>
<evidence type="ECO:0000256" key="12">
    <source>
        <dbReference type="ARBA" id="ARBA00023154"/>
    </source>
</evidence>
<keyword evidence="8 14" id="KW-0547">Nucleotide-binding</keyword>
<dbReference type="OrthoDB" id="9799110at2"/>
<comment type="similarity">
    <text evidence="5 15">Belongs to the aspartokinase family.</text>
</comment>
<dbReference type="InterPro" id="IPR001341">
    <property type="entry name" value="Asp_kinase"/>
</dbReference>
<dbReference type="GO" id="GO:0009089">
    <property type="term" value="P:lysine biosynthetic process via diaminopimelate"/>
    <property type="evidence" value="ECO:0007669"/>
    <property type="project" value="UniProtKB-UniPathway"/>
</dbReference>
<evidence type="ECO:0000256" key="4">
    <source>
        <dbReference type="ARBA" id="ARBA00005139"/>
    </source>
</evidence>
<evidence type="ECO:0000256" key="14">
    <source>
        <dbReference type="PIRSR" id="PIRSR000726-1"/>
    </source>
</evidence>
<dbReference type="Proteomes" id="UP000184476">
    <property type="component" value="Unassembled WGS sequence"/>
</dbReference>
<accession>A0A1M5AQP4</accession>
<dbReference type="PANTHER" id="PTHR21499">
    <property type="entry name" value="ASPARTATE KINASE"/>
    <property type="match status" value="1"/>
</dbReference>
<dbReference type="Gene3D" id="3.30.2130.10">
    <property type="entry name" value="VC0802-like"/>
    <property type="match status" value="1"/>
</dbReference>
<dbReference type="GO" id="GO:0009090">
    <property type="term" value="P:homoserine biosynthetic process"/>
    <property type="evidence" value="ECO:0007669"/>
    <property type="project" value="TreeGrafter"/>
</dbReference>
<evidence type="ECO:0000259" key="17">
    <source>
        <dbReference type="Pfam" id="PF00696"/>
    </source>
</evidence>
<dbReference type="NCBIfam" id="TIGR00656">
    <property type="entry name" value="asp_kin_monofn"/>
    <property type="match status" value="1"/>
</dbReference>
<evidence type="ECO:0000256" key="3">
    <source>
        <dbReference type="ARBA" id="ARBA00004986"/>
    </source>
</evidence>
<dbReference type="AlphaFoldDB" id="A0A1M5AQP4"/>
<sequence length="421" mass="45485">MNILVQKFGGTSVASDEMREHVVHHIRRELASGYRIVVVVSAMGRSGDPYATDTLLSMVGGEKANLSSRELDLLVSCGEVISASKLASLLKSYGIDSCVMTGGQAGIVTDNRFMDARILAIHPNQIEAELELGKVVVVAGFQGQTAKGEVTTLGRGGSDTTATALGVALHAERVDIYTDVEGIMTADPRIVADAAPLEMVTYTEMCNLAFQGAKVIHPRAVEIAMQTNVPIRVRSTFSDHPGTLVVSTPEQHTFASEVQERLITGITQRDQVTQIRVATKDGNYDIQRKVFRAMADQGISVDFISVNPSGIAYTVYDEYADHAEMILRSLDLEPELRRHCAKVSTVGAGIAGVPGVMAQILEALTEEDIQILQSADSHTTIWVLVRGEDMIRSVQALHRHFQLHQANKFSEELGGIACSGA</sequence>
<dbReference type="SUPFAM" id="SSF55021">
    <property type="entry name" value="ACT-like"/>
    <property type="match status" value="2"/>
</dbReference>
<dbReference type="NCBIfam" id="TIGR00657">
    <property type="entry name" value="asp_kinases"/>
    <property type="match status" value="1"/>
</dbReference>
<evidence type="ECO:0000259" key="18">
    <source>
        <dbReference type="Pfam" id="PF13840"/>
    </source>
</evidence>
<dbReference type="CDD" id="cd04914">
    <property type="entry name" value="ACT_AKi-DapG-BS_1"/>
    <property type="match status" value="1"/>
</dbReference>
<dbReference type="Gene3D" id="3.40.1160.10">
    <property type="entry name" value="Acetylglutamate kinase-like"/>
    <property type="match status" value="1"/>
</dbReference>
<evidence type="ECO:0000256" key="15">
    <source>
        <dbReference type="RuleBase" id="RU003448"/>
    </source>
</evidence>
<evidence type="ECO:0000256" key="7">
    <source>
        <dbReference type="ARBA" id="ARBA00022679"/>
    </source>
</evidence>
<keyword evidence="11" id="KW-0220">Diaminopimelate biosynthesis</keyword>
<feature type="binding site" evidence="14">
    <location>
        <position position="79"/>
    </location>
    <ligand>
        <name>substrate</name>
    </ligand>
</feature>
<evidence type="ECO:0000313" key="20">
    <source>
        <dbReference type="Proteomes" id="UP000184476"/>
    </source>
</evidence>
<dbReference type="Pfam" id="PF00696">
    <property type="entry name" value="AA_kinase"/>
    <property type="match status" value="1"/>
</dbReference>
<dbReference type="PANTHER" id="PTHR21499:SF3">
    <property type="entry name" value="ASPARTOKINASE"/>
    <property type="match status" value="1"/>
</dbReference>
<reference evidence="19 20" key="1">
    <citation type="submission" date="2016-11" db="EMBL/GenBank/DDBJ databases">
        <authorList>
            <person name="Jaros S."/>
            <person name="Januszkiewicz K."/>
            <person name="Wedrychowicz H."/>
        </authorList>
    </citation>
    <scope>NUCLEOTIDE SEQUENCE [LARGE SCALE GENOMIC DNA]</scope>
    <source>
        <strain evidence="19 20">DSM 44666</strain>
    </source>
</reference>
<keyword evidence="20" id="KW-1185">Reference proteome</keyword>
<dbReference type="RefSeq" id="WP_073157470.1">
    <property type="nucleotide sequence ID" value="NZ_FQVL01000015.1"/>
</dbReference>
<dbReference type="UniPathway" id="UPA00034">
    <property type="reaction ID" value="UER00015"/>
</dbReference>
<dbReference type="PROSITE" id="PS00324">
    <property type="entry name" value="ASPARTOKINASE"/>
    <property type="match status" value="1"/>
</dbReference>
<evidence type="ECO:0000256" key="5">
    <source>
        <dbReference type="ARBA" id="ARBA00010122"/>
    </source>
</evidence>
<feature type="binding site" evidence="14">
    <location>
        <begin position="7"/>
        <end position="10"/>
    </location>
    <ligand>
        <name>ATP</name>
        <dbReference type="ChEBI" id="CHEBI:30616"/>
    </ligand>
</feature>
<dbReference type="InterPro" id="IPR027795">
    <property type="entry name" value="CASTOR_ACT_dom"/>
</dbReference>
<evidence type="ECO:0000256" key="11">
    <source>
        <dbReference type="ARBA" id="ARBA00022915"/>
    </source>
</evidence>
<evidence type="ECO:0000256" key="13">
    <source>
        <dbReference type="ARBA" id="ARBA00047872"/>
    </source>
</evidence>
<comment type="pathway">
    <text evidence="2 16">Amino-acid biosynthesis; L-lysine biosynthesis via DAP pathway; (S)-tetrahydrodipicolinate from L-aspartate: step 1/4.</text>
</comment>
<evidence type="ECO:0000256" key="6">
    <source>
        <dbReference type="ARBA" id="ARBA00022605"/>
    </source>
</evidence>
<comment type="function">
    <text evidence="1">Catalyzes the phosphorylation of the beta-carboxyl group of aspartic acid with ATP to yield 4-phospho-L-aspartate, which is involved in the branched biosynthetic pathway leading to the biosynthesis of amino acids threonine, isoleucine and methionine.</text>
</comment>
<evidence type="ECO:0000256" key="16">
    <source>
        <dbReference type="RuleBase" id="RU004249"/>
    </source>
</evidence>